<evidence type="ECO:0000313" key="2">
    <source>
        <dbReference type="EMBL" id="SHF74751.1"/>
    </source>
</evidence>
<keyword evidence="3" id="KW-1185">Reference proteome</keyword>
<keyword evidence="1" id="KW-1133">Transmembrane helix</keyword>
<keyword evidence="1" id="KW-0812">Transmembrane</keyword>
<sequence>MFIVRFVTRTLMIVSLAYIYADLISCMLSFIPDGYTREAIVTQQ</sequence>
<dbReference type="STRING" id="288992.SAMN04488522_103525"/>
<keyword evidence="1" id="KW-0472">Membrane</keyword>
<evidence type="ECO:0000256" key="1">
    <source>
        <dbReference type="SAM" id="Phobius"/>
    </source>
</evidence>
<protein>
    <submittedName>
        <fullName evidence="2">Uncharacterized protein</fullName>
    </submittedName>
</protein>
<proteinExistence type="predicted"/>
<name>A0A1M5E6S4_9SPHI</name>
<dbReference type="EMBL" id="FQUQ01000003">
    <property type="protein sequence ID" value="SHF74751.1"/>
    <property type="molecule type" value="Genomic_DNA"/>
</dbReference>
<gene>
    <name evidence="2" type="ORF">SAMN04488522_103525</name>
</gene>
<evidence type="ECO:0000313" key="3">
    <source>
        <dbReference type="Proteomes" id="UP000184287"/>
    </source>
</evidence>
<organism evidence="2 3">
    <name type="scientific">Pedobacter caeni</name>
    <dbReference type="NCBI Taxonomy" id="288992"/>
    <lineage>
        <taxon>Bacteria</taxon>
        <taxon>Pseudomonadati</taxon>
        <taxon>Bacteroidota</taxon>
        <taxon>Sphingobacteriia</taxon>
        <taxon>Sphingobacteriales</taxon>
        <taxon>Sphingobacteriaceae</taxon>
        <taxon>Pedobacter</taxon>
    </lineage>
</organism>
<dbReference type="AlphaFoldDB" id="A0A1M5E6S4"/>
<feature type="transmembrane region" description="Helical" evidence="1">
    <location>
        <begin position="12"/>
        <end position="31"/>
    </location>
</feature>
<accession>A0A1M5E6S4</accession>
<dbReference type="Proteomes" id="UP000184287">
    <property type="component" value="Unassembled WGS sequence"/>
</dbReference>
<reference evidence="3" key="1">
    <citation type="submission" date="2016-11" db="EMBL/GenBank/DDBJ databases">
        <authorList>
            <person name="Varghese N."/>
            <person name="Submissions S."/>
        </authorList>
    </citation>
    <scope>NUCLEOTIDE SEQUENCE [LARGE SCALE GENOMIC DNA]</scope>
    <source>
        <strain evidence="3">DSM 16990</strain>
    </source>
</reference>